<evidence type="ECO:0000313" key="3">
    <source>
        <dbReference type="EMBL" id="CDO46715.1"/>
    </source>
</evidence>
<dbReference type="KEGG" id="bhs:BM1374165_00658"/>
<accession>X5LVM8</accession>
<dbReference type="GO" id="GO:0003678">
    <property type="term" value="F:DNA helicase activity"/>
    <property type="evidence" value="ECO:0007669"/>
    <property type="project" value="InterPro"/>
</dbReference>
<keyword evidence="2" id="KW-0547">Nucleotide-binding</keyword>
<dbReference type="KEGG" id="bhn:PRJBM_00682"/>
<evidence type="ECO:0000313" key="4">
    <source>
        <dbReference type="Proteomes" id="UP000019801"/>
    </source>
</evidence>
<proteinExistence type="predicted"/>
<keyword evidence="2" id="KW-0067">ATP-binding</keyword>
<dbReference type="STRING" id="38323.BM1374165_00658"/>
<dbReference type="GO" id="GO:0005829">
    <property type="term" value="C:cytosol"/>
    <property type="evidence" value="ECO:0007669"/>
    <property type="project" value="TreeGrafter"/>
</dbReference>
<organism evidence="2 4">
    <name type="scientific">Bartonella henselae</name>
    <name type="common">Rochalimaea henselae</name>
    <dbReference type="NCBI Taxonomy" id="38323"/>
    <lineage>
        <taxon>Bacteria</taxon>
        <taxon>Pseudomonadati</taxon>
        <taxon>Pseudomonadota</taxon>
        <taxon>Alphaproteobacteria</taxon>
        <taxon>Hyphomicrobiales</taxon>
        <taxon>Bartonellaceae</taxon>
        <taxon>Bartonella</taxon>
    </lineage>
</organism>
<name>X5LVM8_BARHN</name>
<dbReference type="KEGG" id="bhn:PRJBM_00722"/>
<dbReference type="InterPro" id="IPR007694">
    <property type="entry name" value="DNA_helicase_DnaB-like_C"/>
</dbReference>
<reference evidence="2" key="3">
    <citation type="submission" date="2014-04" db="EMBL/GenBank/DDBJ databases">
        <title>Genome sequencing of Bartonella spp. isolated from human blood.</title>
        <authorList>
            <person name="Raoult D."/>
        </authorList>
    </citation>
    <scope>NUCLEOTIDE SEQUENCE</scope>
    <source>
        <strain evidence="2 4">BM1374165</strain>
    </source>
</reference>
<dbReference type="PANTHER" id="PTHR30153:SF2">
    <property type="entry name" value="REPLICATIVE DNA HELICASE"/>
    <property type="match status" value="1"/>
</dbReference>
<reference evidence="4" key="1">
    <citation type="submission" date="2013-11" db="EMBL/GenBank/DDBJ databases">
        <title>Genome sequencing of Bartonella spp. isolated from human blood.</title>
        <authorList>
            <person name="Raoult D."/>
        </authorList>
    </citation>
    <scope>NUCLEOTIDE SEQUENCE</scope>
    <source>
        <strain evidence="4">BM1374165</strain>
    </source>
</reference>
<keyword evidence="2" id="KW-0378">Hydrolase</keyword>
<dbReference type="Proteomes" id="UP000019801">
    <property type="component" value="Chromosome I"/>
</dbReference>
<evidence type="ECO:0000259" key="1">
    <source>
        <dbReference type="PROSITE" id="PS51199"/>
    </source>
</evidence>
<dbReference type="SUPFAM" id="SSF52540">
    <property type="entry name" value="P-loop containing nucleoside triphosphate hydrolases"/>
    <property type="match status" value="1"/>
</dbReference>
<dbReference type="KEGG" id="bhs:BM1374165_00700"/>
<gene>
    <name evidence="2" type="primary">dnaB1_2</name>
    <name evidence="3" type="synonym">dnaB1_3</name>
    <name evidence="2" type="ORF">BM1374165_00658</name>
    <name evidence="3" type="ORF">BM1374165_00700</name>
</gene>
<dbReference type="GO" id="GO:0005524">
    <property type="term" value="F:ATP binding"/>
    <property type="evidence" value="ECO:0007669"/>
    <property type="project" value="InterPro"/>
</dbReference>
<dbReference type="GO" id="GO:0006260">
    <property type="term" value="P:DNA replication"/>
    <property type="evidence" value="ECO:0007669"/>
    <property type="project" value="InterPro"/>
</dbReference>
<feature type="domain" description="SF4 helicase" evidence="1">
    <location>
        <begin position="1"/>
        <end position="149"/>
    </location>
</feature>
<dbReference type="AlphaFoldDB" id="X5LVM8"/>
<dbReference type="Gene3D" id="3.40.50.300">
    <property type="entry name" value="P-loop containing nucleotide triphosphate hydrolases"/>
    <property type="match status" value="1"/>
</dbReference>
<reference evidence="2" key="2">
    <citation type="submission" date="2013-11" db="EMBL/GenBank/DDBJ databases">
        <authorList>
            <person name="GENOMES U."/>
        </authorList>
    </citation>
    <scope>NUCLEOTIDE SEQUENCE</scope>
    <source>
        <strain evidence="2">BM1374165</strain>
    </source>
</reference>
<dbReference type="PATRIC" id="fig|38323.3.peg.741"/>
<dbReference type="EMBL" id="HG969191">
    <property type="protein sequence ID" value="CDO46673.1"/>
    <property type="molecule type" value="Genomic_DNA"/>
</dbReference>
<dbReference type="PROSITE" id="PS51199">
    <property type="entry name" value="SF4_HELICASE"/>
    <property type="match status" value="1"/>
</dbReference>
<dbReference type="PANTHER" id="PTHR30153">
    <property type="entry name" value="REPLICATIVE DNA HELICASE DNAB"/>
    <property type="match status" value="1"/>
</dbReference>
<dbReference type="EMBL" id="HG969191">
    <property type="protein sequence ID" value="CDO46715.1"/>
    <property type="molecule type" value="Genomic_DNA"/>
</dbReference>
<protein>
    <submittedName>
        <fullName evidence="2">Replicative DNA helicase</fullName>
    </submittedName>
</protein>
<dbReference type="Pfam" id="PF03796">
    <property type="entry name" value="DnaB_C"/>
    <property type="match status" value="1"/>
</dbReference>
<dbReference type="InterPro" id="IPR027417">
    <property type="entry name" value="P-loop_NTPase"/>
</dbReference>
<sequence>MSLRKPCPSLRDKFFYAASLLAARARRFKRQHGLDVLMIDYIQLMTTHSKRSSENRVQEMTAITIGLKALAKELNIPLIALSQFSHQVENQTDKRPQLADLRESGSIEQDADIVLFVYREEYYLKKEVAPSIENGKRQWRKPRAKLWLL</sequence>
<keyword evidence="2" id="KW-0347">Helicase</keyword>
<evidence type="ECO:0000313" key="2">
    <source>
        <dbReference type="EMBL" id="CDO46673.1"/>
    </source>
</evidence>